<dbReference type="Proteomes" id="UP000195139">
    <property type="component" value="Unassembled WGS sequence"/>
</dbReference>
<dbReference type="EMBL" id="NGLE02000002">
    <property type="protein sequence ID" value="MEI5995633.1"/>
    <property type="molecule type" value="Genomic_DNA"/>
</dbReference>
<evidence type="ECO:0000313" key="2">
    <source>
        <dbReference type="Proteomes" id="UP000195139"/>
    </source>
</evidence>
<dbReference type="PANTHER" id="PTHR30121">
    <property type="entry name" value="UNCHARACTERIZED PROTEIN YJGR-RELATED"/>
    <property type="match status" value="1"/>
</dbReference>
<organism evidence="1 2">
    <name type="scientific">Candidatus Enterococcus mansonii</name>
    <dbReference type="NCBI Taxonomy" id="1834181"/>
    <lineage>
        <taxon>Bacteria</taxon>
        <taxon>Bacillati</taxon>
        <taxon>Bacillota</taxon>
        <taxon>Bacilli</taxon>
        <taxon>Lactobacillales</taxon>
        <taxon>Enterococcaceae</taxon>
        <taxon>Enterococcus</taxon>
    </lineage>
</organism>
<comment type="caution">
    <text evidence="1">The sequence shown here is derived from an EMBL/GenBank/DDBJ whole genome shotgun (WGS) entry which is preliminary data.</text>
</comment>
<proteinExistence type="predicted"/>
<dbReference type="SUPFAM" id="SSF52540">
    <property type="entry name" value="P-loop containing nucleoside triphosphate hydrolases"/>
    <property type="match status" value="1"/>
</dbReference>
<dbReference type="InterPro" id="IPR016628">
    <property type="entry name" value="ATPase_SAG2001_prd"/>
</dbReference>
<gene>
    <name evidence="1" type="ORF">A5880_003224</name>
</gene>
<dbReference type="RefSeq" id="WP_336577253.1">
    <property type="nucleotide sequence ID" value="NZ_NGLE02000002.1"/>
</dbReference>
<name>A0ABU8IJK4_9ENTE</name>
<dbReference type="Pfam" id="PF12846">
    <property type="entry name" value="AAA_10"/>
    <property type="match status" value="1"/>
</dbReference>
<sequence>MSVFSELSLAKIIAKIRPKKVVKFQFPVNHYYDNLLLTPKNDVWAYYRIGNTDLNLQDSEKVEDHKYNFRHTMEEIGKKYKGFDLSLYPLDLEMQEQFEELEPDFNQETPDVSEYYTEKLIQTFEAMYGHLNRPRFVLGVRIREYNHVTSRFESVTGGLEEVKETIFDALGGTSKDKDEELKKFKSKEEELFQELSSLKASRMTTEETAYQLKFNFLRNSKHNRFDEQRTQSIDEITEAILTPNERKGVMGIETEYGKHYVSFLPISKLPDYTLYSRLYYRAQSFPFGCEFHVKGKGLPSNGLMGVRTSVTNKKKNFKVDVKETMSLGDKASVNLAKNMKKTELIEEDLDEELTIYQWLGCFAVYGDTAQECVQRSRLVRKYFRKLDIRVEAPLSDQLQLFQALTQGEIKGTKYWQQTTNIYGISEFLFGVTNELGNRVGFPIGIQTEGNRVISREKAVKSSRKLVRLNFMATNQNVAGSSSSPHIHITGITGGGKTFLMLLMFYITNLFNIQSMFFDPKVKLKEIRDVLLNDEEFIKKYPYFAKMWHNFRFITLSIKDKSNYGILDPIVFLPPNEAKEVAEGILYQIYDIDKNDDIRLEVVDMLNTLIEERSKGKKVGLRHLIDRLKVNEIPEVRKFAQILAQEVQNSLLELAFSDGSSSKIQFDKRSVVLSVEGLTLPEPTKSQQDYEKHEKKSLAIMLCVGKYIELFGRVDDTAYTYEFFDEAWTMTRSAIGKKIINRIKKVGRSQCNACVFGTQSVADIHTDDTQGQVGLLFAFDEDSERPEILKEIGMEVTPSNIELLKNLQQGQCIMRDPYQRTGKLTVHSWFPEWTMANKTVDRTASGNMEEKYAS</sequence>
<reference evidence="1" key="1">
    <citation type="submission" date="2018-07" db="EMBL/GenBank/DDBJ databases">
        <title>The Genome Sequence of Enterococcus sp. DIV0659b.</title>
        <authorList>
            <consortium name="The Broad Institute Genomics Platform"/>
            <consortium name="The Broad Institute Genomic Center for Infectious Diseases"/>
            <person name="Earl A."/>
            <person name="Manson A."/>
            <person name="Schwartman J."/>
            <person name="Gilmore M."/>
            <person name="Abouelleil A."/>
            <person name="Cao P."/>
            <person name="Chapman S."/>
            <person name="Cusick C."/>
            <person name="Shea T."/>
            <person name="Young S."/>
            <person name="Neafsey D."/>
            <person name="Nusbaum C."/>
            <person name="Birren B."/>
        </authorList>
    </citation>
    <scope>NUCLEOTIDE SEQUENCE [LARGE SCALE GENOMIC DNA]</scope>
    <source>
        <strain evidence="1">4G2_DIV0659</strain>
    </source>
</reference>
<keyword evidence="2" id="KW-1185">Reference proteome</keyword>
<evidence type="ECO:0008006" key="3">
    <source>
        <dbReference type="Google" id="ProtNLM"/>
    </source>
</evidence>
<dbReference type="InterPro" id="IPR027417">
    <property type="entry name" value="P-loop_NTPase"/>
</dbReference>
<dbReference type="InterPro" id="IPR051162">
    <property type="entry name" value="T4SS_component"/>
</dbReference>
<dbReference type="Gene3D" id="3.40.50.300">
    <property type="entry name" value="P-loop containing nucleotide triphosphate hydrolases"/>
    <property type="match status" value="1"/>
</dbReference>
<protein>
    <recommendedName>
        <fullName evidence="3">Conjugal transfer protein</fullName>
    </recommendedName>
</protein>
<evidence type="ECO:0000313" key="1">
    <source>
        <dbReference type="EMBL" id="MEI5995633.1"/>
    </source>
</evidence>
<dbReference type="PANTHER" id="PTHR30121:SF6">
    <property type="entry name" value="SLR6007 PROTEIN"/>
    <property type="match status" value="1"/>
</dbReference>
<accession>A0ABU8IJK4</accession>
<dbReference type="PIRSF" id="PIRSF015040">
    <property type="entry name" value="ATPase_SAG2001_prd"/>
    <property type="match status" value="1"/>
</dbReference>